<evidence type="ECO:0000313" key="3">
    <source>
        <dbReference type="Proteomes" id="UP000005092"/>
    </source>
</evidence>
<name>J0H6Y5_RHILT</name>
<dbReference type="AlphaFoldDB" id="J0H6Y5"/>
<proteinExistence type="predicted"/>
<feature type="region of interest" description="Disordered" evidence="1">
    <location>
        <begin position="201"/>
        <end position="225"/>
    </location>
</feature>
<dbReference type="PANTHER" id="PTHR33531">
    <property type="entry name" value="RUBRERYTHRIN SUBFAMILY"/>
    <property type="match status" value="1"/>
</dbReference>
<reference evidence="2 3" key="1">
    <citation type="submission" date="2012-02" db="EMBL/GenBank/DDBJ databases">
        <title>Improved High-Quality Draft Sequence of Rhizobium leguminosarum bv. trifolii WSM597.</title>
        <authorList>
            <consortium name="US DOE Joint Genome Institute"/>
            <person name="Lucas S."/>
            <person name="Han J."/>
            <person name="Lapidus A."/>
            <person name="Cheng J.-F."/>
            <person name="Goodwin L."/>
            <person name="Pitluck S."/>
            <person name="Peters L."/>
            <person name="Ovchinnikova G."/>
            <person name="Held B."/>
            <person name="Detter J.C."/>
            <person name="Han C."/>
            <person name="Tapia R."/>
            <person name="Land M."/>
            <person name="Hauser L."/>
            <person name="Kyrpides N."/>
            <person name="Ivanova N."/>
            <person name="Pagani I."/>
            <person name="Brau L."/>
            <person name="Yates R."/>
            <person name="O'Hara G."/>
            <person name="Rui T."/>
            <person name="Howieson J."/>
            <person name="Reeve W."/>
            <person name="Woyke T."/>
        </authorList>
    </citation>
    <scope>NUCLEOTIDE SEQUENCE [LARGE SCALE GENOMIC DNA]</scope>
    <source>
        <strain evidence="2 3">WSM597</strain>
    </source>
</reference>
<dbReference type="SUPFAM" id="SSF47240">
    <property type="entry name" value="Ferritin-like"/>
    <property type="match status" value="1"/>
</dbReference>
<evidence type="ECO:0008006" key="4">
    <source>
        <dbReference type="Google" id="ProtNLM"/>
    </source>
</evidence>
<sequence length="291" mass="32147">MPEANRDPWELSSLEDLLTLAAHMEQQAVDGYVALAKRMRAMTRPELAAVFEVLVAEEKSHLSKVVEWRSTLSLPVAREIAQAPEELFDDEGAGIVAPELLSAYKAFSMAVRNEERAFVFWSYVSAHAQSDEIKKAAERMAREELGHVATLRRERRRAFHSERDTMLNVGQETLGSLEARLALHLRSMAAKAVGSTGSAELQSLAQQSNDRGKSLGDAPFESAPFTSKSSRSVLESALPLCELLVDCYLAIGDVARNDREAERARTFAAQVIHCLRALRTLPAAELASDRK</sequence>
<gene>
    <name evidence="2" type="ORF">Rleg9DRAFT_4846</name>
</gene>
<dbReference type="InterPro" id="IPR012347">
    <property type="entry name" value="Ferritin-like"/>
</dbReference>
<evidence type="ECO:0000256" key="1">
    <source>
        <dbReference type="SAM" id="MobiDB-lite"/>
    </source>
</evidence>
<dbReference type="PANTHER" id="PTHR33531:SF7">
    <property type="entry name" value="HYPOTHETICAL MEMBRANE PROTEIN, CONSERVED"/>
    <property type="match status" value="1"/>
</dbReference>
<dbReference type="Proteomes" id="UP000005092">
    <property type="component" value="Unassembled WGS sequence"/>
</dbReference>
<dbReference type="Gene3D" id="1.20.1260.10">
    <property type="match status" value="1"/>
</dbReference>
<dbReference type="EMBL" id="JH719381">
    <property type="protein sequence ID" value="EJB05955.1"/>
    <property type="molecule type" value="Genomic_DNA"/>
</dbReference>
<dbReference type="RefSeq" id="WP_003590823.1">
    <property type="nucleotide sequence ID" value="NZ_JH719381.1"/>
</dbReference>
<dbReference type="HOGENOM" id="CLU_064893_0_0_5"/>
<dbReference type="InterPro" id="IPR009078">
    <property type="entry name" value="Ferritin-like_SF"/>
</dbReference>
<dbReference type="OrthoDB" id="6057955at2"/>
<organism evidence="2 3">
    <name type="scientific">Rhizobium leguminosarum bv. trifolii WSM597</name>
    <dbReference type="NCBI Taxonomy" id="754764"/>
    <lineage>
        <taxon>Bacteria</taxon>
        <taxon>Pseudomonadati</taxon>
        <taxon>Pseudomonadota</taxon>
        <taxon>Alphaproteobacteria</taxon>
        <taxon>Hyphomicrobiales</taxon>
        <taxon>Rhizobiaceae</taxon>
        <taxon>Rhizobium/Agrobacterium group</taxon>
        <taxon>Rhizobium</taxon>
    </lineage>
</organism>
<evidence type="ECO:0000313" key="2">
    <source>
        <dbReference type="EMBL" id="EJB05955.1"/>
    </source>
</evidence>
<accession>J0H6Y5</accession>
<protein>
    <recommendedName>
        <fullName evidence="4">Rubrerythrin diiron-binding domain-containing protein</fullName>
    </recommendedName>
</protein>
<dbReference type="CDD" id="cd01045">
    <property type="entry name" value="Ferritin_like_AB"/>
    <property type="match status" value="1"/>
</dbReference>